<protein>
    <submittedName>
        <fullName evidence="3">Putative myristoylated alanine-rich C-kinase substrate</fullName>
    </submittedName>
</protein>
<evidence type="ECO:0000313" key="4">
    <source>
        <dbReference type="Proteomes" id="UP000216188"/>
    </source>
</evidence>
<accession>A0A256GPB1</accession>
<evidence type="ECO:0000256" key="1">
    <source>
        <dbReference type="SAM" id="MobiDB-lite"/>
    </source>
</evidence>
<evidence type="ECO:0000313" key="3">
    <source>
        <dbReference type="EMBL" id="OYR28962.1"/>
    </source>
</evidence>
<keyword evidence="2" id="KW-0812">Transmembrane</keyword>
<dbReference type="Proteomes" id="UP000216188">
    <property type="component" value="Unassembled WGS sequence"/>
</dbReference>
<feature type="compositionally biased region" description="Gly residues" evidence="1">
    <location>
        <begin position="267"/>
        <end position="276"/>
    </location>
</feature>
<organism evidence="3 4">
    <name type="scientific">Brucella pseudogrignonensis</name>
    <dbReference type="NCBI Taxonomy" id="419475"/>
    <lineage>
        <taxon>Bacteria</taxon>
        <taxon>Pseudomonadati</taxon>
        <taxon>Pseudomonadota</taxon>
        <taxon>Alphaproteobacteria</taxon>
        <taxon>Hyphomicrobiales</taxon>
        <taxon>Brucellaceae</taxon>
        <taxon>Brucella/Ochrobactrum group</taxon>
        <taxon>Brucella</taxon>
    </lineage>
</organism>
<evidence type="ECO:0000256" key="2">
    <source>
        <dbReference type="SAM" id="Phobius"/>
    </source>
</evidence>
<feature type="compositionally biased region" description="Low complexity" evidence="1">
    <location>
        <begin position="229"/>
        <end position="247"/>
    </location>
</feature>
<reference evidence="3 4" key="1">
    <citation type="submission" date="2017-07" db="EMBL/GenBank/DDBJ databases">
        <title>Phylogenetic study on the rhizospheric bacterium Ochrobactrum sp. A44.</title>
        <authorList>
            <person name="Krzyzanowska D.M."/>
            <person name="Ossowicki A."/>
            <person name="Rajewska M."/>
            <person name="Maciag T."/>
            <person name="Kaczynski Z."/>
            <person name="Czerwicka M."/>
            <person name="Jafra S."/>
        </authorList>
    </citation>
    <scope>NUCLEOTIDE SEQUENCE [LARGE SCALE GENOMIC DNA]</scope>
    <source>
        <strain evidence="3 4">CCUG 30717</strain>
    </source>
</reference>
<keyword evidence="2" id="KW-0472">Membrane</keyword>
<keyword evidence="4" id="KW-1185">Reference proteome</keyword>
<dbReference type="AlphaFoldDB" id="A0A256GPB1"/>
<feature type="region of interest" description="Disordered" evidence="1">
    <location>
        <begin position="197"/>
        <end position="303"/>
    </location>
</feature>
<gene>
    <name evidence="3" type="ORF">CEV34_0918</name>
</gene>
<feature type="region of interest" description="Disordered" evidence="1">
    <location>
        <begin position="92"/>
        <end position="166"/>
    </location>
</feature>
<dbReference type="RefSeq" id="WP_094543314.1">
    <property type="nucleotide sequence ID" value="NZ_JBHEEM010000010.1"/>
</dbReference>
<dbReference type="GO" id="GO:0016301">
    <property type="term" value="F:kinase activity"/>
    <property type="evidence" value="ECO:0007669"/>
    <property type="project" value="UniProtKB-KW"/>
</dbReference>
<sequence length="480" mass="51993">MADFVAVLKKTIDAQADKSPELRQRVYAKARATIEQKLVTANASQVVAVRQRKILEDAIEEVEAFYAPPASQPAFEEPQTDPLEDFLHESTRAANTSSYADREPQIATEPRYSDDDHDKEDEASQVQPGRRDDWGVERDQNRADEKAFARRGEYTERSSPKEKRSYKGLIIGLIAVLALGGAGYGVWANKDKLQELSSSLGRSDAPASGDSGTAQQPDGQTPPAGQTAGSEQPQTGETQTGQQPSTPEEQKMTQRLMPDGSEVDDGPSGGQNGLGEGKSTAASTPGAEQTNTQNQQQPQQAVAVGQQALLYEERGGTESGSVERGNVVWSEIQESPSEGEPAAPAIRASVTMPDSKVELKMTVRKNTDQSIPASHLIEMVFTVPDNFAGGAVDNVQRITFKDTEQAAGNPLIAVPSKIADNFFIIWLNDAKTAQDTNLSLMRRLQWIDIPISYRNGRRALISLEKGVPGEKVFNDVLGAS</sequence>
<dbReference type="EMBL" id="NNRM01000012">
    <property type="protein sequence ID" value="OYR28962.1"/>
    <property type="molecule type" value="Genomic_DNA"/>
</dbReference>
<keyword evidence="2" id="KW-1133">Transmembrane helix</keyword>
<proteinExistence type="predicted"/>
<feature type="compositionally biased region" description="Basic and acidic residues" evidence="1">
    <location>
        <begin position="129"/>
        <end position="165"/>
    </location>
</feature>
<keyword evidence="3" id="KW-0808">Transferase</keyword>
<feature type="compositionally biased region" description="Basic and acidic residues" evidence="1">
    <location>
        <begin position="111"/>
        <end position="122"/>
    </location>
</feature>
<feature type="transmembrane region" description="Helical" evidence="2">
    <location>
        <begin position="166"/>
        <end position="187"/>
    </location>
</feature>
<dbReference type="STRING" id="419475.A8A54_08605"/>
<feature type="compositionally biased region" description="Polar residues" evidence="1">
    <location>
        <begin position="210"/>
        <end position="228"/>
    </location>
</feature>
<name>A0A256GPB1_9HYPH</name>
<comment type="caution">
    <text evidence="3">The sequence shown here is derived from an EMBL/GenBank/DDBJ whole genome shotgun (WGS) entry which is preliminary data.</text>
</comment>
<keyword evidence="3" id="KW-0418">Kinase</keyword>
<feature type="compositionally biased region" description="Low complexity" evidence="1">
    <location>
        <begin position="286"/>
        <end position="303"/>
    </location>
</feature>